<dbReference type="Proteomes" id="UP000799539">
    <property type="component" value="Unassembled WGS sequence"/>
</dbReference>
<keyword evidence="3" id="KW-1185">Reference proteome</keyword>
<feature type="compositionally biased region" description="Low complexity" evidence="1">
    <location>
        <begin position="48"/>
        <end position="59"/>
    </location>
</feature>
<name>A0A6A6F329_9PEZI</name>
<organism evidence="2 3">
    <name type="scientific">Cercospora zeae-maydis SCOH1-5</name>
    <dbReference type="NCBI Taxonomy" id="717836"/>
    <lineage>
        <taxon>Eukaryota</taxon>
        <taxon>Fungi</taxon>
        <taxon>Dikarya</taxon>
        <taxon>Ascomycota</taxon>
        <taxon>Pezizomycotina</taxon>
        <taxon>Dothideomycetes</taxon>
        <taxon>Dothideomycetidae</taxon>
        <taxon>Mycosphaerellales</taxon>
        <taxon>Mycosphaerellaceae</taxon>
        <taxon>Cercospora</taxon>
    </lineage>
</organism>
<proteinExistence type="predicted"/>
<dbReference type="AlphaFoldDB" id="A0A6A6F329"/>
<dbReference type="EMBL" id="ML992691">
    <property type="protein sequence ID" value="KAF2208868.1"/>
    <property type="molecule type" value="Genomic_DNA"/>
</dbReference>
<dbReference type="OrthoDB" id="3637873at2759"/>
<evidence type="ECO:0000313" key="3">
    <source>
        <dbReference type="Proteomes" id="UP000799539"/>
    </source>
</evidence>
<accession>A0A6A6F329</accession>
<feature type="compositionally biased region" description="Basic and acidic residues" evidence="1">
    <location>
        <begin position="60"/>
        <end position="71"/>
    </location>
</feature>
<protein>
    <submittedName>
        <fullName evidence="2">Uncharacterized protein</fullName>
    </submittedName>
</protein>
<reference evidence="2" key="1">
    <citation type="journal article" date="2020" name="Stud. Mycol.">
        <title>101 Dothideomycetes genomes: a test case for predicting lifestyles and emergence of pathogens.</title>
        <authorList>
            <person name="Haridas S."/>
            <person name="Albert R."/>
            <person name="Binder M."/>
            <person name="Bloem J."/>
            <person name="Labutti K."/>
            <person name="Salamov A."/>
            <person name="Andreopoulos B."/>
            <person name="Baker S."/>
            <person name="Barry K."/>
            <person name="Bills G."/>
            <person name="Bluhm B."/>
            <person name="Cannon C."/>
            <person name="Castanera R."/>
            <person name="Culley D."/>
            <person name="Daum C."/>
            <person name="Ezra D."/>
            <person name="Gonzalez J."/>
            <person name="Henrissat B."/>
            <person name="Kuo A."/>
            <person name="Liang C."/>
            <person name="Lipzen A."/>
            <person name="Lutzoni F."/>
            <person name="Magnuson J."/>
            <person name="Mondo S."/>
            <person name="Nolan M."/>
            <person name="Ohm R."/>
            <person name="Pangilinan J."/>
            <person name="Park H.-J."/>
            <person name="Ramirez L."/>
            <person name="Alfaro M."/>
            <person name="Sun H."/>
            <person name="Tritt A."/>
            <person name="Yoshinaga Y."/>
            <person name="Zwiers L.-H."/>
            <person name="Turgeon B."/>
            <person name="Goodwin S."/>
            <person name="Spatafora J."/>
            <person name="Crous P."/>
            <person name="Grigoriev I."/>
        </authorList>
    </citation>
    <scope>NUCLEOTIDE SEQUENCE</scope>
    <source>
        <strain evidence="2">SCOH1-5</strain>
    </source>
</reference>
<feature type="region of interest" description="Disordered" evidence="1">
    <location>
        <begin position="48"/>
        <end position="74"/>
    </location>
</feature>
<gene>
    <name evidence="2" type="ORF">CERZMDRAFT_87443</name>
</gene>
<evidence type="ECO:0000313" key="2">
    <source>
        <dbReference type="EMBL" id="KAF2208868.1"/>
    </source>
</evidence>
<sequence>MSLTITTPPTVVVSPAERTPASRRAVALDHRRQNILTLKYRASAPNLKAATKQTSTAKKSSNEKSKRRLEQPNESYASFRLHSADIDLWLKESMPLASDQQLDHVHISAVGLGIAQVGETEYKVEHPHIAPPEVTSLENDHACSQAHVMPRTLIQTINELRLGDFEDQDDYRDYRASDPFRISCSSSSSSELLNWPLVNR</sequence>
<evidence type="ECO:0000256" key="1">
    <source>
        <dbReference type="SAM" id="MobiDB-lite"/>
    </source>
</evidence>